<comment type="function">
    <text evidence="10">Catalyzes the transfer of pyrophosphate from adenosine triphosphate (ATP) to 6-hydroxymethyl-7,8-dihydropterin, an enzymatic step in folate biosynthesis pathway.</text>
</comment>
<evidence type="ECO:0000256" key="6">
    <source>
        <dbReference type="ARBA" id="ARBA00022741"/>
    </source>
</evidence>
<dbReference type="SUPFAM" id="SSF55083">
    <property type="entry name" value="6-hydroxymethyl-7,8-dihydropterin pyrophosphokinase, HPPK"/>
    <property type="match status" value="1"/>
</dbReference>
<evidence type="ECO:0000256" key="3">
    <source>
        <dbReference type="ARBA" id="ARBA00013253"/>
    </source>
</evidence>
<evidence type="ECO:0000256" key="7">
    <source>
        <dbReference type="ARBA" id="ARBA00022777"/>
    </source>
</evidence>
<comment type="pathway">
    <text evidence="1">Cofactor biosynthesis; tetrahydrofolate biosynthesis; 2-amino-4-hydroxy-6-hydroxymethyl-7,8-dihydropteridine diphosphate from 7,8-dihydroneopterin triphosphate: step 4/4.</text>
</comment>
<evidence type="ECO:0000256" key="4">
    <source>
        <dbReference type="ARBA" id="ARBA00016218"/>
    </source>
</evidence>
<evidence type="ECO:0000313" key="14">
    <source>
        <dbReference type="EMBL" id="WRL45386.1"/>
    </source>
</evidence>
<keyword evidence="9" id="KW-0289">Folate biosynthesis</keyword>
<dbReference type="GO" id="GO:0003848">
    <property type="term" value="F:2-amino-4-hydroxy-6-hydroxymethyldihydropteridine diphosphokinase activity"/>
    <property type="evidence" value="ECO:0007669"/>
    <property type="project" value="UniProtKB-EC"/>
</dbReference>
<evidence type="ECO:0000256" key="12">
    <source>
        <dbReference type="ARBA" id="ARBA00033413"/>
    </source>
</evidence>
<evidence type="ECO:0000256" key="11">
    <source>
        <dbReference type="ARBA" id="ARBA00029766"/>
    </source>
</evidence>
<evidence type="ECO:0000256" key="10">
    <source>
        <dbReference type="ARBA" id="ARBA00029409"/>
    </source>
</evidence>
<gene>
    <name evidence="14" type="primary">folK</name>
    <name evidence="14" type="ORF">U5817_19575</name>
</gene>
<keyword evidence="7" id="KW-0418">Kinase</keyword>
<comment type="similarity">
    <text evidence="2">Belongs to the HPPK family.</text>
</comment>
<dbReference type="Pfam" id="PF01288">
    <property type="entry name" value="HPPK"/>
    <property type="match status" value="1"/>
</dbReference>
<dbReference type="PANTHER" id="PTHR43071:SF1">
    <property type="entry name" value="2-AMINO-4-HYDROXY-6-HYDROXYMETHYLDIHYDROPTERIDINE PYROPHOSPHOKINASE"/>
    <property type="match status" value="1"/>
</dbReference>
<protein>
    <recommendedName>
        <fullName evidence="4">2-amino-4-hydroxy-6-hydroxymethyldihydropteridine pyrophosphokinase</fullName>
        <ecNumber evidence="3">2.7.6.3</ecNumber>
    </recommendedName>
    <alternativeName>
        <fullName evidence="11">6-hydroxymethyl-7,8-dihydropterin pyrophosphokinase</fullName>
    </alternativeName>
    <alternativeName>
        <fullName evidence="12">7,8-dihydro-6-hydroxymethylpterin-pyrophosphokinase</fullName>
    </alternativeName>
</protein>
<evidence type="ECO:0000256" key="9">
    <source>
        <dbReference type="ARBA" id="ARBA00022909"/>
    </source>
</evidence>
<proteinExistence type="inferred from homology"/>
<evidence type="ECO:0000256" key="5">
    <source>
        <dbReference type="ARBA" id="ARBA00022679"/>
    </source>
</evidence>
<name>A0ABZ1ALS1_AROEV</name>
<dbReference type="InterPro" id="IPR035907">
    <property type="entry name" value="Hppk_sf"/>
</dbReference>
<keyword evidence="6" id="KW-0547">Nucleotide-binding</keyword>
<keyword evidence="15" id="KW-1185">Reference proteome</keyword>
<keyword evidence="5 14" id="KW-0808">Transferase</keyword>
<keyword evidence="8" id="KW-0067">ATP-binding</keyword>
<evidence type="ECO:0000256" key="2">
    <source>
        <dbReference type="ARBA" id="ARBA00005810"/>
    </source>
</evidence>
<feature type="domain" description="7,8-dihydro-6-hydroxymethylpterin-pyrophosphokinase" evidence="13">
    <location>
        <begin position="16"/>
        <end position="144"/>
    </location>
</feature>
<dbReference type="PANTHER" id="PTHR43071">
    <property type="entry name" value="2-AMINO-4-HYDROXY-6-HYDROXYMETHYLDIHYDROPTERIDINE PYROPHOSPHOKINASE"/>
    <property type="match status" value="1"/>
</dbReference>
<dbReference type="Proteomes" id="UP001626593">
    <property type="component" value="Chromosome"/>
</dbReference>
<evidence type="ECO:0000256" key="1">
    <source>
        <dbReference type="ARBA" id="ARBA00005051"/>
    </source>
</evidence>
<dbReference type="CDD" id="cd00483">
    <property type="entry name" value="HPPK"/>
    <property type="match status" value="1"/>
</dbReference>
<dbReference type="NCBIfam" id="TIGR01498">
    <property type="entry name" value="folK"/>
    <property type="match status" value="1"/>
</dbReference>
<dbReference type="EMBL" id="CP141259">
    <property type="protein sequence ID" value="WRL45386.1"/>
    <property type="molecule type" value="Genomic_DNA"/>
</dbReference>
<evidence type="ECO:0000256" key="8">
    <source>
        <dbReference type="ARBA" id="ARBA00022840"/>
    </source>
</evidence>
<organism evidence="14 15">
    <name type="scientific">Aromatoleum evansii</name>
    <name type="common">Azoarcus evansii</name>
    <dbReference type="NCBI Taxonomy" id="59406"/>
    <lineage>
        <taxon>Bacteria</taxon>
        <taxon>Pseudomonadati</taxon>
        <taxon>Pseudomonadota</taxon>
        <taxon>Betaproteobacteria</taxon>
        <taxon>Rhodocyclales</taxon>
        <taxon>Rhodocyclaceae</taxon>
        <taxon>Aromatoleum</taxon>
    </lineage>
</organism>
<evidence type="ECO:0000259" key="13">
    <source>
        <dbReference type="Pfam" id="PF01288"/>
    </source>
</evidence>
<dbReference type="EC" id="2.7.6.3" evidence="3"/>
<reference evidence="14 15" key="1">
    <citation type="submission" date="2023-12" db="EMBL/GenBank/DDBJ databases">
        <title>A. evansii MAY27, complete genome.</title>
        <authorList>
            <person name="Wang Y."/>
        </authorList>
    </citation>
    <scope>NUCLEOTIDE SEQUENCE [LARGE SCALE GENOMIC DNA]</scope>
    <source>
        <strain evidence="14 15">MAY27</strain>
    </source>
</reference>
<dbReference type="RefSeq" id="WP_169126183.1">
    <property type="nucleotide sequence ID" value="NZ_CAWPLS010000330.1"/>
</dbReference>
<accession>A0ABZ1ALS1</accession>
<dbReference type="InterPro" id="IPR000550">
    <property type="entry name" value="Hppk"/>
</dbReference>
<evidence type="ECO:0000313" key="15">
    <source>
        <dbReference type="Proteomes" id="UP001626593"/>
    </source>
</evidence>
<sequence>MSPHRPLPHGNPVRAFIALGANLGDTAAALDSAFAALDALPGTRLVARSGLYRTAPIGVTGHPDYLNAVAEVETTLPAQKLLNTLLTLEALHGRRRETELAPRTLDLDLLLYGDATISQPGLEIPHPRMHQRAFVLVPLAEIAPDTAIPGHGRAADLLDAVGDQRIERVS</sequence>
<dbReference type="Gene3D" id="3.30.70.560">
    <property type="entry name" value="7,8-Dihydro-6-hydroxymethylpterin-pyrophosphokinase HPPK"/>
    <property type="match status" value="1"/>
</dbReference>